<accession>A0A6C0JIL5</accession>
<organism evidence="2">
    <name type="scientific">viral metagenome</name>
    <dbReference type="NCBI Taxonomy" id="1070528"/>
    <lineage>
        <taxon>unclassified sequences</taxon>
        <taxon>metagenomes</taxon>
        <taxon>organismal metagenomes</taxon>
    </lineage>
</organism>
<feature type="transmembrane region" description="Helical" evidence="1">
    <location>
        <begin position="6"/>
        <end position="25"/>
    </location>
</feature>
<keyword evidence="1" id="KW-0472">Membrane</keyword>
<reference evidence="2" key="1">
    <citation type="journal article" date="2020" name="Nature">
        <title>Giant virus diversity and host interactions through global metagenomics.</title>
        <authorList>
            <person name="Schulz F."/>
            <person name="Roux S."/>
            <person name="Paez-Espino D."/>
            <person name="Jungbluth S."/>
            <person name="Walsh D.A."/>
            <person name="Denef V.J."/>
            <person name="McMahon K.D."/>
            <person name="Konstantinidis K.T."/>
            <person name="Eloe-Fadrosh E.A."/>
            <person name="Kyrpides N.C."/>
            <person name="Woyke T."/>
        </authorList>
    </citation>
    <scope>NUCLEOTIDE SEQUENCE</scope>
    <source>
        <strain evidence="2">GVMAG-M-3300027734-16</strain>
    </source>
</reference>
<feature type="transmembrane region" description="Helical" evidence="1">
    <location>
        <begin position="99"/>
        <end position="118"/>
    </location>
</feature>
<name>A0A6C0JIL5_9ZZZZ</name>
<evidence type="ECO:0000256" key="1">
    <source>
        <dbReference type="SAM" id="Phobius"/>
    </source>
</evidence>
<evidence type="ECO:0000313" key="2">
    <source>
        <dbReference type="EMBL" id="QHU05409.1"/>
    </source>
</evidence>
<proteinExistence type="predicted"/>
<keyword evidence="1" id="KW-1133">Transmembrane helix</keyword>
<protein>
    <submittedName>
        <fullName evidence="2">Uncharacterized protein</fullName>
    </submittedName>
</protein>
<dbReference type="AlphaFoldDB" id="A0A6C0JIL5"/>
<keyword evidence="1" id="KW-0812">Transmembrane</keyword>
<dbReference type="EMBL" id="MN740413">
    <property type="protein sequence ID" value="QHU05409.1"/>
    <property type="molecule type" value="Genomic_DNA"/>
</dbReference>
<sequence length="120" mass="13854">MDYELFGKICIGLFILSIIIWSALNHAIVNKDNIWRSLLISIPTTLFLNEITVGNTLWRTIAGDQKTVRIEAIPTVLFAPINIFGDTGFSRIPLWTPGYWTSNMFVIWWATFLMLTYLRK</sequence>